<dbReference type="Ensembl" id="ENSJJAT00000021864.1">
    <property type="protein sequence ID" value="ENSJJAP00000015360.1"/>
    <property type="gene ID" value="ENSJJAG00000017555.1"/>
</dbReference>
<dbReference type="PRINTS" id="PR00237">
    <property type="entry name" value="GPCRRHODOPSN"/>
</dbReference>
<feature type="transmembrane region" description="Helical" evidence="14">
    <location>
        <begin position="56"/>
        <end position="75"/>
    </location>
</feature>
<keyword evidence="8 13" id="KW-0472">Membrane</keyword>
<feature type="transmembrane region" description="Helical" evidence="14">
    <location>
        <begin position="95"/>
        <end position="122"/>
    </location>
</feature>
<keyword evidence="17" id="KW-1185">Reference proteome</keyword>
<evidence type="ECO:0000256" key="7">
    <source>
        <dbReference type="ARBA" id="ARBA00023040"/>
    </source>
</evidence>
<keyword evidence="10" id="KW-0325">Glycoprotein</keyword>
<evidence type="ECO:0000256" key="12">
    <source>
        <dbReference type="RuleBase" id="RU004423"/>
    </source>
</evidence>
<evidence type="ECO:0000256" key="2">
    <source>
        <dbReference type="ARBA" id="ARBA00007376"/>
    </source>
</evidence>
<feature type="transmembrane region" description="Helical" evidence="14">
    <location>
        <begin position="134"/>
        <end position="158"/>
    </location>
</feature>
<evidence type="ECO:0000256" key="10">
    <source>
        <dbReference type="ARBA" id="ARBA00023180"/>
    </source>
</evidence>
<accession>A0A8C5KU21</accession>
<keyword evidence="6 14" id="KW-1133">Transmembrane helix</keyword>
<feature type="transmembrane region" description="Helical" evidence="14">
    <location>
        <begin position="230"/>
        <end position="250"/>
    </location>
</feature>
<dbReference type="PROSITE" id="PS50262">
    <property type="entry name" value="G_PROTEIN_RECEP_F1_2"/>
    <property type="match status" value="1"/>
</dbReference>
<dbReference type="GO" id="GO:0004930">
    <property type="term" value="F:G protein-coupled receptor activity"/>
    <property type="evidence" value="ECO:0007669"/>
    <property type="project" value="UniProtKB-KW"/>
</dbReference>
<evidence type="ECO:0000256" key="11">
    <source>
        <dbReference type="ARBA" id="ARBA00023224"/>
    </source>
</evidence>
<dbReference type="InterPro" id="IPR007960">
    <property type="entry name" value="TAS2R"/>
</dbReference>
<feature type="domain" description="G-protein coupled receptors family 1 profile" evidence="15">
    <location>
        <begin position="23"/>
        <end position="285"/>
    </location>
</feature>
<protein>
    <recommendedName>
        <fullName evidence="13">Taste receptor type 2</fullName>
    </recommendedName>
</protein>
<evidence type="ECO:0000256" key="5">
    <source>
        <dbReference type="ARBA" id="ARBA00022692"/>
    </source>
</evidence>
<feature type="transmembrane region" description="Helical" evidence="14">
    <location>
        <begin position="178"/>
        <end position="209"/>
    </location>
</feature>
<reference evidence="16" key="2">
    <citation type="submission" date="2025-09" db="UniProtKB">
        <authorList>
            <consortium name="Ensembl"/>
        </authorList>
    </citation>
    <scope>IDENTIFICATION</scope>
</reference>
<feature type="transmembrane region" description="Helical" evidence="14">
    <location>
        <begin position="262"/>
        <end position="284"/>
    </location>
</feature>
<comment type="similarity">
    <text evidence="2 12">Belongs to the G-protein coupled receptor T2R family.</text>
</comment>
<feature type="transmembrane region" description="Helical" evidence="14">
    <location>
        <begin position="6"/>
        <end position="36"/>
    </location>
</feature>
<dbReference type="PANTHER" id="PTHR11394:SF23">
    <property type="entry name" value="TASTE RECEPTOR TYPE 2 MEMBER 14"/>
    <property type="match status" value="1"/>
</dbReference>
<proteinExistence type="inferred from homology"/>
<dbReference type="FunFam" id="1.20.1070.10:FF:000042">
    <property type="entry name" value="Taste receptor type 2 member 7"/>
    <property type="match status" value="1"/>
</dbReference>
<dbReference type="CDD" id="cd15019">
    <property type="entry name" value="7tm_TAS2R14-like"/>
    <property type="match status" value="1"/>
</dbReference>
<dbReference type="GO" id="GO:0016020">
    <property type="term" value="C:membrane"/>
    <property type="evidence" value="ECO:0007669"/>
    <property type="project" value="UniProtKB-SubCell"/>
</dbReference>
<dbReference type="OMA" id="WLRCRHK"/>
<keyword evidence="3 13" id="KW-0919">Taste</keyword>
<dbReference type="AlphaFoldDB" id="A0A8C5KU21"/>
<dbReference type="Proteomes" id="UP000694385">
    <property type="component" value="Unassembled WGS sequence"/>
</dbReference>
<comment type="subcellular location">
    <subcellularLocation>
        <location evidence="1 13">Membrane</location>
        <topology evidence="1 13">Multi-pass membrane protein</topology>
    </subcellularLocation>
</comment>
<dbReference type="Pfam" id="PF05296">
    <property type="entry name" value="TAS2R"/>
    <property type="match status" value="1"/>
</dbReference>
<dbReference type="SUPFAM" id="SSF81321">
    <property type="entry name" value="Family A G protein-coupled receptor-like"/>
    <property type="match status" value="1"/>
</dbReference>
<dbReference type="GO" id="GO:0033038">
    <property type="term" value="F:bitter taste receptor activity"/>
    <property type="evidence" value="ECO:0007669"/>
    <property type="project" value="InterPro"/>
</dbReference>
<name>A0A8C5KU21_JACJA</name>
<evidence type="ECO:0000259" key="15">
    <source>
        <dbReference type="PROSITE" id="PS50262"/>
    </source>
</evidence>
<evidence type="ECO:0000313" key="16">
    <source>
        <dbReference type="Ensembl" id="ENSJJAP00000015360.1"/>
    </source>
</evidence>
<sequence length="303" mass="35330">MDGVLVITLTIIFIAHFIIGILGNGFIVMVNCLDWVKRRKITSMDQILTALAISRLILLLTLVIDWRVSIIYPLLLRTITMLRIFHISWAVTNHFSIWLATGLCIFYFLKIAIFSNPLFYYLKWRVTKLIAMTLLMSLVLLGINIVMLITCIDVWIYKSNWDMSYNSSSRLFAEYSRLILFPSLMFTLIPFVISLAIFLLLIFSLWKYLRNMQHNAPGWRNASTLAHIRALQVIIAFLLLYITFFLSVVVEVWTVVMENMRVILVAQVMVTIFPAVHSCVLILANDKMRQAWLLLPWWLRCSW</sequence>
<evidence type="ECO:0000256" key="9">
    <source>
        <dbReference type="ARBA" id="ARBA00023170"/>
    </source>
</evidence>
<keyword evidence="9 13" id="KW-0675">Receptor</keyword>
<gene>
    <name evidence="16" type="primary">LOC123456476</name>
</gene>
<reference evidence="16" key="1">
    <citation type="submission" date="2025-08" db="UniProtKB">
        <authorList>
            <consortium name="Ensembl"/>
        </authorList>
    </citation>
    <scope>IDENTIFICATION</scope>
</reference>
<dbReference type="Gene3D" id="1.20.1070.10">
    <property type="entry name" value="Rhodopsin 7-helix transmembrane proteins"/>
    <property type="match status" value="1"/>
</dbReference>
<dbReference type="PANTHER" id="PTHR11394">
    <property type="entry name" value="TASTE RECEPTOR TYPE 2"/>
    <property type="match status" value="1"/>
</dbReference>
<dbReference type="InterPro" id="IPR000276">
    <property type="entry name" value="GPCR_Rhodpsn"/>
</dbReference>
<evidence type="ECO:0000256" key="4">
    <source>
        <dbReference type="ARBA" id="ARBA00022606"/>
    </source>
</evidence>
<keyword evidence="11 13" id="KW-0807">Transducer</keyword>
<evidence type="ECO:0000256" key="6">
    <source>
        <dbReference type="ARBA" id="ARBA00022989"/>
    </source>
</evidence>
<evidence type="ECO:0000256" key="8">
    <source>
        <dbReference type="ARBA" id="ARBA00023136"/>
    </source>
</evidence>
<organism evidence="16 17">
    <name type="scientific">Jaculus jaculus</name>
    <name type="common">Lesser Egyptian jerboa</name>
    <dbReference type="NCBI Taxonomy" id="51337"/>
    <lineage>
        <taxon>Eukaryota</taxon>
        <taxon>Metazoa</taxon>
        <taxon>Chordata</taxon>
        <taxon>Craniata</taxon>
        <taxon>Vertebrata</taxon>
        <taxon>Euteleostomi</taxon>
        <taxon>Mammalia</taxon>
        <taxon>Eutheria</taxon>
        <taxon>Euarchontoglires</taxon>
        <taxon>Glires</taxon>
        <taxon>Rodentia</taxon>
        <taxon>Myomorpha</taxon>
        <taxon>Dipodoidea</taxon>
        <taxon>Dipodidae</taxon>
        <taxon>Dipodinae</taxon>
        <taxon>Jaculus</taxon>
    </lineage>
</organism>
<evidence type="ECO:0000313" key="17">
    <source>
        <dbReference type="Proteomes" id="UP000694385"/>
    </source>
</evidence>
<evidence type="ECO:0000256" key="14">
    <source>
        <dbReference type="SAM" id="Phobius"/>
    </source>
</evidence>
<evidence type="ECO:0000256" key="1">
    <source>
        <dbReference type="ARBA" id="ARBA00004141"/>
    </source>
</evidence>
<keyword evidence="4 13" id="KW-0716">Sensory transduction</keyword>
<evidence type="ECO:0000256" key="3">
    <source>
        <dbReference type="ARBA" id="ARBA00022480"/>
    </source>
</evidence>
<keyword evidence="7 13" id="KW-0297">G-protein coupled receptor</keyword>
<dbReference type="GeneTree" id="ENSGT01150000286975"/>
<dbReference type="InterPro" id="IPR017452">
    <property type="entry name" value="GPCR_Rhodpsn_7TM"/>
</dbReference>
<keyword evidence="5 13" id="KW-0812">Transmembrane</keyword>
<evidence type="ECO:0000256" key="13">
    <source>
        <dbReference type="RuleBase" id="RU004424"/>
    </source>
</evidence>